<proteinExistence type="predicted"/>
<feature type="transmembrane region" description="Helical" evidence="1">
    <location>
        <begin position="6"/>
        <end position="26"/>
    </location>
</feature>
<reference key="2">
    <citation type="submission" date="2010-11" db="EMBL/GenBank/DDBJ databases">
        <authorList>
            <person name="Lin H."/>
            <person name="Doddapaneni H.V."/>
            <person name="Lou B."/>
            <person name="Civerolo E.L."/>
            <person name="Chen C."/>
            <person name="Duan Y."/>
            <person name="Zhou L."/>
            <person name="Glynn J."/>
        </authorList>
    </citation>
    <scope>NUCLEOTIDE SEQUENCE</scope>
    <source>
        <strain>CLso-ZC1</strain>
    </source>
</reference>
<organism evidence="2 3">
    <name type="scientific">Liberibacter solanacearum (strain CLso-ZC1)</name>
    <dbReference type="NCBI Taxonomy" id="658172"/>
    <lineage>
        <taxon>Bacteria</taxon>
        <taxon>Pseudomonadati</taxon>
        <taxon>Pseudomonadota</taxon>
        <taxon>Alphaproteobacteria</taxon>
        <taxon>Hyphomicrobiales</taxon>
        <taxon>Rhizobiaceae</taxon>
        <taxon>Liberibacter</taxon>
    </lineage>
</organism>
<keyword evidence="1" id="KW-0472">Membrane</keyword>
<dbReference type="HOGENOM" id="CLU_2569677_0_0_5"/>
<reference evidence="3" key="1">
    <citation type="submission" date="2010-11" db="EMBL/GenBank/DDBJ databases">
        <title>Complete genome sequence of Candidatus Liberibacter solanacearum CLso-ZC1.</title>
        <authorList>
            <person name="Lin H."/>
            <person name="Doddapaneni H.V."/>
            <person name="Lou B."/>
            <person name="Civerolo E.L."/>
            <person name="Chen C."/>
            <person name="Duan Y."/>
            <person name="Zhou L."/>
            <person name="Glynn J."/>
        </authorList>
    </citation>
    <scope>NUCLEOTIDE SEQUENCE [LARGE SCALE GENOMIC DNA]</scope>
    <source>
        <strain evidence="3">CLso-ZC1</strain>
    </source>
</reference>
<dbReference type="AlphaFoldDB" id="E4UBE3"/>
<accession>E4UBE3</accession>
<reference evidence="2 3" key="3">
    <citation type="journal article" date="2011" name="PLoS ONE">
        <title>The Complete Genome Sequence of 'Candidatus Liberibacter solanacearum', the Bacterium Associated with Potato Zebra Chip Disease.</title>
        <authorList>
            <person name="Lin H."/>
            <person name="Lou B."/>
            <person name="Glynn J.M."/>
            <person name="Doddapaneni H."/>
            <person name="Civerolo E.L."/>
            <person name="Chen C."/>
            <person name="Duan Y."/>
            <person name="Zhou L."/>
            <person name="Vahling C.M."/>
        </authorList>
    </citation>
    <scope>NUCLEOTIDE SEQUENCE [LARGE SCALE GENOMIC DNA]</scope>
    <source>
        <strain evidence="2 3">CLso-ZC1</strain>
    </source>
</reference>
<keyword evidence="1" id="KW-1133">Transmembrane helix</keyword>
<name>E4UBE3_LIBSC</name>
<gene>
    <name evidence="2" type="ordered locus">CKC_03495</name>
</gene>
<evidence type="ECO:0000313" key="3">
    <source>
        <dbReference type="Proteomes" id="UP000007038"/>
    </source>
</evidence>
<keyword evidence="1" id="KW-0812">Transmembrane</keyword>
<sequence>MFINYFYGLFLSFYFGLACWIVWDIIKVNNTITCLNKEKLKLFSKMRGIPCIERIIEKFHNTYSAIFNLKIYMCHNININI</sequence>
<dbReference type="STRING" id="658172.CKC_03495"/>
<dbReference type="EMBL" id="CP002371">
    <property type="protein sequence ID" value="ADR52448.1"/>
    <property type="molecule type" value="Genomic_DNA"/>
</dbReference>
<dbReference type="KEGG" id="lso:CKC_03495"/>
<dbReference type="Proteomes" id="UP000007038">
    <property type="component" value="Chromosome"/>
</dbReference>
<evidence type="ECO:0000313" key="2">
    <source>
        <dbReference type="EMBL" id="ADR52448.1"/>
    </source>
</evidence>
<protein>
    <submittedName>
        <fullName evidence="2">Uncharacterized protein</fullName>
    </submittedName>
</protein>
<evidence type="ECO:0000256" key="1">
    <source>
        <dbReference type="SAM" id="Phobius"/>
    </source>
</evidence>